<feature type="modified residue" description="4-aspartylphosphate" evidence="2">
    <location>
        <position position="60"/>
    </location>
</feature>
<dbReference type="PANTHER" id="PTHR44591:SF3">
    <property type="entry name" value="RESPONSE REGULATORY DOMAIN-CONTAINING PROTEIN"/>
    <property type="match status" value="1"/>
</dbReference>
<dbReference type="Gene3D" id="3.40.50.2300">
    <property type="match status" value="1"/>
</dbReference>
<dbReference type="AlphaFoldDB" id="A0A8I1M6B5"/>
<organism evidence="4 5">
    <name type="scientific">Thalassospira povalilytica</name>
    <dbReference type="NCBI Taxonomy" id="732237"/>
    <lineage>
        <taxon>Bacteria</taxon>
        <taxon>Pseudomonadati</taxon>
        <taxon>Pseudomonadota</taxon>
        <taxon>Alphaproteobacteria</taxon>
        <taxon>Rhodospirillales</taxon>
        <taxon>Thalassospiraceae</taxon>
        <taxon>Thalassospira</taxon>
    </lineage>
</organism>
<dbReference type="EMBL" id="JAEKJW010000001">
    <property type="protein sequence ID" value="MBN8196085.1"/>
    <property type="molecule type" value="Genomic_DNA"/>
</dbReference>
<reference evidence="4" key="1">
    <citation type="submission" date="2020-12" db="EMBL/GenBank/DDBJ databases">
        <title>Oil enriched cultivation method for isolating marine PHA-producing bacteria.</title>
        <authorList>
            <person name="Zheng W."/>
            <person name="Yu S."/>
            <person name="Huang Y."/>
        </authorList>
    </citation>
    <scope>NUCLEOTIDE SEQUENCE</scope>
    <source>
        <strain evidence="4">SY-2-3</strain>
    </source>
</reference>
<dbReference type="SMART" id="SM00448">
    <property type="entry name" value="REC"/>
    <property type="match status" value="1"/>
</dbReference>
<protein>
    <submittedName>
        <fullName evidence="4">Response regulator</fullName>
    </submittedName>
</protein>
<keyword evidence="1 2" id="KW-0597">Phosphoprotein</keyword>
<feature type="domain" description="Response regulatory" evidence="3">
    <location>
        <begin position="9"/>
        <end position="127"/>
    </location>
</feature>
<comment type="caution">
    <text evidence="4">The sequence shown here is derived from an EMBL/GenBank/DDBJ whole genome shotgun (WGS) entry which is preliminary data.</text>
</comment>
<evidence type="ECO:0000313" key="4">
    <source>
        <dbReference type="EMBL" id="MBN8196085.1"/>
    </source>
</evidence>
<dbReference type="InterPro" id="IPR050595">
    <property type="entry name" value="Bact_response_regulator"/>
</dbReference>
<dbReference type="Proteomes" id="UP000664405">
    <property type="component" value="Unassembled WGS sequence"/>
</dbReference>
<gene>
    <name evidence="4" type="ORF">JF547_06345</name>
</gene>
<dbReference type="PANTHER" id="PTHR44591">
    <property type="entry name" value="STRESS RESPONSE REGULATOR PROTEIN 1"/>
    <property type="match status" value="1"/>
</dbReference>
<evidence type="ECO:0000256" key="2">
    <source>
        <dbReference type="PROSITE-ProRule" id="PRU00169"/>
    </source>
</evidence>
<accession>A0A8I1M6B5</accession>
<dbReference type="InterPro" id="IPR011006">
    <property type="entry name" value="CheY-like_superfamily"/>
</dbReference>
<evidence type="ECO:0000313" key="5">
    <source>
        <dbReference type="Proteomes" id="UP000664405"/>
    </source>
</evidence>
<sequence length="131" mass="14877">MFSVNPLRHVWVVDDDPLMHEVWFAAIGEDQEFELKLFHSGAEVINALEETSGPQLLVIDMNLSDTSGDQLLQELRNLPNFHRTAVIICSANLSSYNDEAGTTSPPIGWMKKPLNIIEIKNQIRTFWREIG</sequence>
<dbReference type="SUPFAM" id="SSF52172">
    <property type="entry name" value="CheY-like"/>
    <property type="match status" value="1"/>
</dbReference>
<dbReference type="InterPro" id="IPR001789">
    <property type="entry name" value="Sig_transdc_resp-reg_receiver"/>
</dbReference>
<name>A0A8I1M6B5_9PROT</name>
<evidence type="ECO:0000256" key="1">
    <source>
        <dbReference type="ARBA" id="ARBA00022553"/>
    </source>
</evidence>
<dbReference type="Pfam" id="PF00072">
    <property type="entry name" value="Response_reg"/>
    <property type="match status" value="1"/>
</dbReference>
<dbReference type="GO" id="GO:0000160">
    <property type="term" value="P:phosphorelay signal transduction system"/>
    <property type="evidence" value="ECO:0007669"/>
    <property type="project" value="InterPro"/>
</dbReference>
<dbReference type="PROSITE" id="PS50110">
    <property type="entry name" value="RESPONSE_REGULATORY"/>
    <property type="match status" value="1"/>
</dbReference>
<proteinExistence type="predicted"/>
<dbReference type="RefSeq" id="WP_206926931.1">
    <property type="nucleotide sequence ID" value="NZ_JAEKJW010000001.1"/>
</dbReference>
<evidence type="ECO:0000259" key="3">
    <source>
        <dbReference type="PROSITE" id="PS50110"/>
    </source>
</evidence>